<proteinExistence type="predicted"/>
<dbReference type="Pfam" id="PF10566">
    <property type="entry name" value="Glyco_hydro_97"/>
    <property type="match status" value="1"/>
</dbReference>
<gene>
    <name evidence="5" type="ORF">ABS767_06560</name>
</gene>
<dbReference type="GO" id="GO:0016787">
    <property type="term" value="F:hydrolase activity"/>
    <property type="evidence" value="ECO:0007669"/>
    <property type="project" value="UniProtKB-KW"/>
</dbReference>
<accession>A0ABW8YK00</accession>
<reference evidence="5 6" key="1">
    <citation type="submission" date="2024-06" db="EMBL/GenBank/DDBJ databases">
        <authorList>
            <person name="Kaempfer P."/>
            <person name="Viver T."/>
        </authorList>
    </citation>
    <scope>NUCLEOTIDE SEQUENCE [LARGE SCALE GENOMIC DNA]</scope>
    <source>
        <strain evidence="5 6">ST-64</strain>
    </source>
</reference>
<evidence type="ECO:0000313" key="5">
    <source>
        <dbReference type="EMBL" id="MFL9840614.1"/>
    </source>
</evidence>
<evidence type="ECO:0000256" key="1">
    <source>
        <dbReference type="SAM" id="SignalP"/>
    </source>
</evidence>
<dbReference type="InterPro" id="IPR014718">
    <property type="entry name" value="GH-type_carb-bd"/>
</dbReference>
<evidence type="ECO:0000259" key="4">
    <source>
        <dbReference type="Pfam" id="PF14509"/>
    </source>
</evidence>
<feature type="chain" id="PRO_5047189157" evidence="1">
    <location>
        <begin position="22"/>
        <end position="686"/>
    </location>
</feature>
<protein>
    <submittedName>
        <fullName evidence="5">Glycoside hydrolase family 97 protein</fullName>
    </submittedName>
</protein>
<feature type="signal peptide" evidence="1">
    <location>
        <begin position="1"/>
        <end position="21"/>
    </location>
</feature>
<dbReference type="InterPro" id="IPR029483">
    <property type="entry name" value="GH97_C"/>
</dbReference>
<keyword evidence="5" id="KW-0378">Hydrolase</keyword>
<dbReference type="InterPro" id="IPR019563">
    <property type="entry name" value="GH97_catalytic"/>
</dbReference>
<organism evidence="5 6">
    <name type="scientific">Sphingomonas plantiphila</name>
    <dbReference type="NCBI Taxonomy" id="3163295"/>
    <lineage>
        <taxon>Bacteria</taxon>
        <taxon>Pseudomonadati</taxon>
        <taxon>Pseudomonadota</taxon>
        <taxon>Alphaproteobacteria</taxon>
        <taxon>Sphingomonadales</taxon>
        <taxon>Sphingomonadaceae</taxon>
        <taxon>Sphingomonas</taxon>
    </lineage>
</organism>
<evidence type="ECO:0000313" key="6">
    <source>
        <dbReference type="Proteomes" id="UP001629244"/>
    </source>
</evidence>
<dbReference type="PANTHER" id="PTHR35803">
    <property type="entry name" value="GLUCAN 1,4-ALPHA-GLUCOSIDASE SUSB-RELATED"/>
    <property type="match status" value="1"/>
</dbReference>
<dbReference type="PANTHER" id="PTHR35803:SF1">
    <property type="entry name" value="GLUCAN 1,4-ALPHA-GLUCOSIDASE SUSB"/>
    <property type="match status" value="1"/>
</dbReference>
<name>A0ABW8YK00_9SPHN</name>
<keyword evidence="1" id="KW-0732">Signal</keyword>
<dbReference type="Pfam" id="PF14509">
    <property type="entry name" value="GH97_C"/>
    <property type="match status" value="1"/>
</dbReference>
<dbReference type="Pfam" id="PF14508">
    <property type="entry name" value="GH97_N"/>
    <property type="match status" value="1"/>
</dbReference>
<dbReference type="InterPro" id="IPR017853">
    <property type="entry name" value="GH"/>
</dbReference>
<feature type="domain" description="Glycosyl-hydrolase 97 N-terminal" evidence="3">
    <location>
        <begin position="37"/>
        <end position="285"/>
    </location>
</feature>
<dbReference type="InterPro" id="IPR052720">
    <property type="entry name" value="Glycosyl_hydrolase_97"/>
</dbReference>
<dbReference type="EMBL" id="JBELQC010000001">
    <property type="protein sequence ID" value="MFL9840614.1"/>
    <property type="molecule type" value="Genomic_DNA"/>
</dbReference>
<evidence type="ECO:0000259" key="3">
    <source>
        <dbReference type="Pfam" id="PF14508"/>
    </source>
</evidence>
<feature type="domain" description="Glycosyl-hydrolase 97 catalytic" evidence="2">
    <location>
        <begin position="303"/>
        <end position="490"/>
    </location>
</feature>
<keyword evidence="6" id="KW-1185">Reference proteome</keyword>
<comment type="caution">
    <text evidence="5">The sequence shown here is derived from an EMBL/GenBank/DDBJ whole genome shotgun (WGS) entry which is preliminary data.</text>
</comment>
<dbReference type="Gene3D" id="2.70.98.10">
    <property type="match status" value="1"/>
</dbReference>
<dbReference type="Gene3D" id="3.20.20.70">
    <property type="entry name" value="Aldolase class I"/>
    <property type="match status" value="1"/>
</dbReference>
<evidence type="ECO:0000259" key="2">
    <source>
        <dbReference type="Pfam" id="PF10566"/>
    </source>
</evidence>
<dbReference type="SUPFAM" id="SSF51445">
    <property type="entry name" value="(Trans)glycosidases"/>
    <property type="match status" value="1"/>
</dbReference>
<dbReference type="InterPro" id="IPR029486">
    <property type="entry name" value="GH97_N"/>
</dbReference>
<feature type="domain" description="Glycosyl-hydrolase 97 C-terminal oligomerisation" evidence="4">
    <location>
        <begin position="582"/>
        <end position="683"/>
    </location>
</feature>
<dbReference type="InterPro" id="IPR013785">
    <property type="entry name" value="Aldolase_TIM"/>
</dbReference>
<dbReference type="Proteomes" id="UP001629244">
    <property type="component" value="Unassembled WGS sequence"/>
</dbReference>
<sequence length="686" mass="76151">MMRGLMALTALTLASAAPAFAQDVAQGTAQRDGGISVASPDGTLRVTVTVDGDGRPHYAVTRGGKPLVEPSRLGFLLTDAPKLERNFAIASHTTSSADTTWQQPWGEWQTVRDRHTELRVQLKETTALARVMDVVFRVFDDGFGFRYEFPGQDNLKTLNIADELTEFALASDGTAWWTPAGEWNRYEYLYNKTPVSAVTQAHTPVTMKLADGTHLAFHEAALVDFAGMWLRRVEGTRFRATLSPSSQAARVSRDAPFTTPWRTVRVADSAPQLYMSQLELNLNEPNKLGDVSWFTPSKYVGVWWEMHLDKATWATGDKLGAKTANVKRYIDFAAKNGFRGVLVEGWNVGWDGGWFDNGDAFDFDKPVAQFDMAALSAYAKKKGVHLIGHHETAGGASQYEAQLDDAYRFAAANGIEVVKTGYVTDAGQVDRDWPDGKRTQEWHDGQFMARHHLKVVETAAKYKIAVNPHEPIKDTGLRRTYPNWVSREGARGQEYNAWGVPKNPPEHEANLFFTRMLAGPFDFTPGVLSLEGKNGEPIHSTLAKQLAQYIVLYSPIQMAADLPENYAKYPGAFQFIKDVAVDWTDTRVLNGEVGDYVTVVRKAKGSGEWFLGAVTDEEARTVEVKLDFLEPGKTFEAQIYRDGEGADYRTAKRHAIVIEKKTVKRGDTLPLWMGPGGGAAIRFVAR</sequence>